<dbReference type="EMBL" id="AP024485">
    <property type="protein sequence ID" value="BCS87384.1"/>
    <property type="molecule type" value="Genomic_DNA"/>
</dbReference>
<organism evidence="4 5">
    <name type="scientific">Pseudodesulfovibrio sediminis</name>
    <dbReference type="NCBI Taxonomy" id="2810563"/>
    <lineage>
        <taxon>Bacteria</taxon>
        <taxon>Pseudomonadati</taxon>
        <taxon>Thermodesulfobacteriota</taxon>
        <taxon>Desulfovibrionia</taxon>
        <taxon>Desulfovibrionales</taxon>
        <taxon>Desulfovibrionaceae</taxon>
    </lineage>
</organism>
<dbReference type="Gene3D" id="1.20.1090.10">
    <property type="entry name" value="Dehydroquinate synthase-like - alpha domain"/>
    <property type="match status" value="1"/>
</dbReference>
<dbReference type="SUPFAM" id="SSF56796">
    <property type="entry name" value="Dehydroquinate synthase-like"/>
    <property type="match status" value="1"/>
</dbReference>
<dbReference type="InterPro" id="IPR056798">
    <property type="entry name" value="ADH_Fe_C"/>
</dbReference>
<protein>
    <submittedName>
        <fullName evidence="4">Alcohol dehydrogenase</fullName>
    </submittedName>
</protein>
<dbReference type="InterPro" id="IPR039697">
    <property type="entry name" value="Alcohol_dehydrogenase_Fe"/>
</dbReference>
<feature type="domain" description="Fe-containing alcohol dehydrogenase-like C-terminal" evidence="3">
    <location>
        <begin position="197"/>
        <end position="397"/>
    </location>
</feature>
<proteinExistence type="predicted"/>
<evidence type="ECO:0000259" key="3">
    <source>
        <dbReference type="Pfam" id="PF25137"/>
    </source>
</evidence>
<name>A0ABM7P3G0_9BACT</name>
<dbReference type="PROSITE" id="PS00913">
    <property type="entry name" value="ADH_IRON_1"/>
    <property type="match status" value="1"/>
</dbReference>
<dbReference type="CDD" id="cd08185">
    <property type="entry name" value="Fe-ADH-like"/>
    <property type="match status" value="1"/>
</dbReference>
<reference evidence="4" key="1">
    <citation type="journal article" date="2022" name="Arch. Microbiol.">
        <title>Pseudodesulfovibrio sediminis sp. nov., a mesophilic and neutrophilic sulfate-reducing bacterium isolated from sediment of a brackish lake.</title>
        <authorList>
            <person name="Takahashi A."/>
            <person name="Kojima H."/>
            <person name="Watanabe M."/>
            <person name="Fukui M."/>
        </authorList>
    </citation>
    <scope>NUCLEOTIDE SEQUENCE</scope>
    <source>
        <strain evidence="4">SF6</strain>
    </source>
</reference>
<accession>A0ABM7P3G0</accession>
<dbReference type="Gene3D" id="3.40.50.1970">
    <property type="match status" value="1"/>
</dbReference>
<evidence type="ECO:0000313" key="5">
    <source>
        <dbReference type="Proteomes" id="UP001053296"/>
    </source>
</evidence>
<dbReference type="PANTHER" id="PTHR11496">
    <property type="entry name" value="ALCOHOL DEHYDROGENASE"/>
    <property type="match status" value="1"/>
</dbReference>
<keyword evidence="5" id="KW-1185">Reference proteome</keyword>
<evidence type="ECO:0000256" key="1">
    <source>
        <dbReference type="ARBA" id="ARBA00023002"/>
    </source>
</evidence>
<dbReference type="InterPro" id="IPR018211">
    <property type="entry name" value="ADH_Fe_CS"/>
</dbReference>
<feature type="domain" description="Alcohol dehydrogenase iron-type/glycerol dehydrogenase GldA" evidence="2">
    <location>
        <begin position="9"/>
        <end position="186"/>
    </location>
</feature>
<sequence>MLNFQYFMPTRVIFGPDTLNQLGDTPYLPRGKKAMIVIGESGVMVKQGYLSRVQSLLSKQDVQTIVFDKVRPNPESDTVDEAAALCRENNVDFIVGLGGGSTIDSAKAIATMTTNDGKYWDYMQSGSGGGQTPENDALPIIAIPTTAGTGTEADPWTVITKSGTDSMEKIGWGNDSTFPALSIVDPTLMLSVPPKQTAYTGMDAFFHAAEAYLATCRQPASDMLALEAVHLIAHTLPQAVAEGDNLEARTIMAWACTAAGLCESYSSCISQHSLEHALSAYHPNLPHGAGLVLISKAYFGYLAACGEERLADLALAMGDTLEEDIEEEVSGVAFLDALDTLITDIGLADEKLSDYGVTREEIPALAENALTTMGALFDITPVQMNIEDVIAIYEAAYE</sequence>
<evidence type="ECO:0000313" key="4">
    <source>
        <dbReference type="EMBL" id="BCS87384.1"/>
    </source>
</evidence>
<gene>
    <name evidence="4" type="ORF">PSDVSF_06260</name>
</gene>
<dbReference type="Proteomes" id="UP001053296">
    <property type="component" value="Chromosome"/>
</dbReference>
<dbReference type="PANTHER" id="PTHR11496:SF104">
    <property type="entry name" value="3-DEOXY-ALPHA-D-MANNO-OCTULOSONATE 8-OXIDASE"/>
    <property type="match status" value="1"/>
</dbReference>
<dbReference type="RefSeq" id="WP_229593600.1">
    <property type="nucleotide sequence ID" value="NZ_AP024485.1"/>
</dbReference>
<dbReference type="Pfam" id="PF25137">
    <property type="entry name" value="ADH_Fe_C"/>
    <property type="match status" value="1"/>
</dbReference>
<dbReference type="Pfam" id="PF00465">
    <property type="entry name" value="Fe-ADH"/>
    <property type="match status" value="1"/>
</dbReference>
<keyword evidence="1" id="KW-0560">Oxidoreductase</keyword>
<evidence type="ECO:0000259" key="2">
    <source>
        <dbReference type="Pfam" id="PF00465"/>
    </source>
</evidence>
<dbReference type="InterPro" id="IPR001670">
    <property type="entry name" value="ADH_Fe/GldA"/>
</dbReference>